<accession>A0A3A6U4Y6</accession>
<dbReference type="Pfam" id="PF00815">
    <property type="entry name" value="Histidinol_dh"/>
    <property type="match status" value="1"/>
</dbReference>
<evidence type="ECO:0000256" key="8">
    <source>
        <dbReference type="PIRSR" id="PIRSR000099-2"/>
    </source>
</evidence>
<feature type="binding site" evidence="5 8">
    <location>
        <position position="208"/>
    </location>
    <ligand>
        <name>NAD(+)</name>
        <dbReference type="ChEBI" id="CHEBI:57540"/>
    </ligand>
</feature>
<dbReference type="AlphaFoldDB" id="A0A3A6U4Y6"/>
<dbReference type="EMBL" id="QYYH01000006">
    <property type="protein sequence ID" value="RJY19251.1"/>
    <property type="molecule type" value="Genomic_DNA"/>
</dbReference>
<organism evidence="12 13">
    <name type="scientific">Parashewanella spongiae</name>
    <dbReference type="NCBI Taxonomy" id="342950"/>
    <lineage>
        <taxon>Bacteria</taxon>
        <taxon>Pseudomonadati</taxon>
        <taxon>Pseudomonadota</taxon>
        <taxon>Gammaproteobacteria</taxon>
        <taxon>Alteromonadales</taxon>
        <taxon>Shewanellaceae</taxon>
        <taxon>Parashewanella</taxon>
    </lineage>
</organism>
<evidence type="ECO:0000256" key="9">
    <source>
        <dbReference type="PIRSR" id="PIRSR000099-3"/>
    </source>
</evidence>
<dbReference type="CDD" id="cd06572">
    <property type="entry name" value="Histidinol_dh"/>
    <property type="match status" value="1"/>
</dbReference>
<dbReference type="PIRSF" id="PIRSF000099">
    <property type="entry name" value="Histidinol_dh"/>
    <property type="match status" value="1"/>
</dbReference>
<feature type="binding site" evidence="5 10">
    <location>
        <position position="260"/>
    </location>
    <ligand>
        <name>Zn(2+)</name>
        <dbReference type="ChEBI" id="CHEBI:29105"/>
    </ligand>
</feature>
<dbReference type="OrthoDB" id="9805269at2"/>
<feature type="binding site" evidence="5 9">
    <location>
        <position position="257"/>
    </location>
    <ligand>
        <name>substrate</name>
    </ligand>
</feature>
<gene>
    <name evidence="5 12" type="primary">hisD</name>
    <name evidence="12" type="ORF">D5R81_01600</name>
</gene>
<evidence type="ECO:0000256" key="11">
    <source>
        <dbReference type="RuleBase" id="RU004175"/>
    </source>
</evidence>
<comment type="cofactor">
    <cofactor evidence="5 10">
        <name>Zn(2+)</name>
        <dbReference type="ChEBI" id="CHEBI:29105"/>
    </cofactor>
    <text evidence="5 10">Binds 1 zinc ion per subunit.</text>
</comment>
<feature type="active site" description="Proton acceptor" evidence="5 7">
    <location>
        <position position="324"/>
    </location>
</feature>
<comment type="catalytic activity">
    <reaction evidence="5">
        <text>L-histidinol + 2 NAD(+) + H2O = L-histidine + 2 NADH + 3 H(+)</text>
        <dbReference type="Rhea" id="RHEA:20641"/>
        <dbReference type="ChEBI" id="CHEBI:15377"/>
        <dbReference type="ChEBI" id="CHEBI:15378"/>
        <dbReference type="ChEBI" id="CHEBI:57540"/>
        <dbReference type="ChEBI" id="CHEBI:57595"/>
        <dbReference type="ChEBI" id="CHEBI:57699"/>
        <dbReference type="ChEBI" id="CHEBI:57945"/>
        <dbReference type="EC" id="1.1.1.23"/>
    </reaction>
</comment>
<feature type="binding site" evidence="5 8">
    <location>
        <position position="127"/>
    </location>
    <ligand>
        <name>NAD(+)</name>
        <dbReference type="ChEBI" id="CHEBI:57540"/>
    </ligand>
</feature>
<dbReference type="UniPathway" id="UPA00031">
    <property type="reaction ID" value="UER00014"/>
</dbReference>
<dbReference type="PANTHER" id="PTHR21256:SF2">
    <property type="entry name" value="HISTIDINE BIOSYNTHESIS TRIFUNCTIONAL PROTEIN"/>
    <property type="match status" value="1"/>
</dbReference>
<feature type="binding site" evidence="5 9">
    <location>
        <position position="260"/>
    </location>
    <ligand>
        <name>substrate</name>
    </ligand>
</feature>
<dbReference type="PROSITE" id="PS00611">
    <property type="entry name" value="HISOL_DEHYDROGENASE"/>
    <property type="match status" value="1"/>
</dbReference>
<dbReference type="RefSeq" id="WP_121851968.1">
    <property type="nucleotide sequence ID" value="NZ_CP037952.1"/>
</dbReference>
<protein>
    <recommendedName>
        <fullName evidence="5">Histidinol dehydrogenase</fullName>
        <shortName evidence="5">HDH</shortName>
        <ecNumber evidence="5">1.1.1.23</ecNumber>
    </recommendedName>
</protein>
<comment type="similarity">
    <text evidence="1 5 6 11">Belongs to the histidinol dehydrogenase family.</text>
</comment>
<evidence type="ECO:0000256" key="7">
    <source>
        <dbReference type="PIRSR" id="PIRSR000099-1"/>
    </source>
</evidence>
<feature type="binding site" evidence="5 10">
    <location>
        <position position="257"/>
    </location>
    <ligand>
        <name>Zn(2+)</name>
        <dbReference type="ChEBI" id="CHEBI:29105"/>
    </ligand>
</feature>
<feature type="binding site" evidence="5 9">
    <location>
        <position position="417"/>
    </location>
    <ligand>
        <name>substrate</name>
    </ligand>
</feature>
<dbReference type="HAMAP" id="MF_01024">
    <property type="entry name" value="HisD"/>
    <property type="match status" value="1"/>
</dbReference>
<feature type="binding site" evidence="5 9">
    <location>
        <position position="412"/>
    </location>
    <ligand>
        <name>substrate</name>
    </ligand>
</feature>
<dbReference type="PRINTS" id="PR00083">
    <property type="entry name" value="HOLDHDRGNASE"/>
</dbReference>
<dbReference type="GO" id="GO:0008270">
    <property type="term" value="F:zinc ion binding"/>
    <property type="evidence" value="ECO:0007669"/>
    <property type="project" value="UniProtKB-UniRule"/>
</dbReference>
<dbReference type="GO" id="GO:0000105">
    <property type="term" value="P:L-histidine biosynthetic process"/>
    <property type="evidence" value="ECO:0007669"/>
    <property type="project" value="UniProtKB-UniRule"/>
</dbReference>
<feature type="binding site" evidence="5 9">
    <location>
        <position position="235"/>
    </location>
    <ligand>
        <name>substrate</name>
    </ligand>
</feature>
<feature type="binding site" evidence="5 9">
    <location>
        <position position="358"/>
    </location>
    <ligand>
        <name>substrate</name>
    </ligand>
</feature>
<evidence type="ECO:0000256" key="1">
    <source>
        <dbReference type="ARBA" id="ARBA00010178"/>
    </source>
</evidence>
<evidence type="ECO:0000256" key="6">
    <source>
        <dbReference type="PIRNR" id="PIRNR000099"/>
    </source>
</evidence>
<comment type="function">
    <text evidence="5">Catalyzes the sequential NAD-dependent oxidations of L-histidinol to L-histidinaldehyde and then to L-histidine.</text>
</comment>
<dbReference type="EC" id="1.1.1.23" evidence="5"/>
<keyword evidence="5" id="KW-0028">Amino-acid biosynthesis</keyword>
<keyword evidence="5 8" id="KW-0520">NAD</keyword>
<comment type="pathway">
    <text evidence="5">Amino-acid biosynthesis; L-histidine biosynthesis; L-histidine from 5-phospho-alpha-D-ribose 1-diphosphate: step 9/9.</text>
</comment>
<evidence type="ECO:0000256" key="2">
    <source>
        <dbReference type="ARBA" id="ARBA00022723"/>
    </source>
</evidence>
<evidence type="ECO:0000256" key="3">
    <source>
        <dbReference type="ARBA" id="ARBA00022833"/>
    </source>
</evidence>
<sequence>MDILRWSKLTASEQLKALSRADLVMDTDVSTQVQQLVDIVKKNGDKAVNELTKKYDNLDIENFKVCNDELKNASRLLDNNLIDAIQVAYSNINTFHTAQLQQSIKLETQTGISCELRTEAINSVGLYIPSGSAPLISTALMLAIPAHIAKCERIVLMSPPPIHPAILHIANVCGINEIYQIGGVQAIAALAYGTNTIKPVDKIFGPGNRYVTAAKSIVAFDDQITTTIDMPAGPSEVLVIADEDANPSFIAADLLSQAEHGEDSQAILITHSEKLALDVVDSINTQLANLSRQKIAKKALYNSRVIIVDSIKEAINLSNHYAPEHLIIQTESPREHLKQVRAAGSVFLGKFSPEAVGDYASGTNHVLPTYGYSRSVSSLTLSDFQRKFTVQSLTSDALMSLSNSVITLAMNEQLDGHANAIEVRKRFIEENR</sequence>
<feature type="binding site" evidence="5 9">
    <location>
        <position position="325"/>
    </location>
    <ligand>
        <name>substrate</name>
    </ligand>
</feature>
<comment type="caution">
    <text evidence="12">The sequence shown here is derived from an EMBL/GenBank/DDBJ whole genome shotgun (WGS) entry which is preliminary data.</text>
</comment>
<keyword evidence="4 5" id="KW-0560">Oxidoreductase</keyword>
<feature type="binding site" evidence="5 8">
    <location>
        <position position="185"/>
    </location>
    <ligand>
        <name>NAD(+)</name>
        <dbReference type="ChEBI" id="CHEBI:57540"/>
    </ligand>
</feature>
<dbReference type="Gene3D" id="3.40.50.1980">
    <property type="entry name" value="Nitrogenase molybdenum iron protein domain"/>
    <property type="match status" value="2"/>
</dbReference>
<name>A0A3A6U4Y6_9GAMM</name>
<dbReference type="InterPro" id="IPR001692">
    <property type="entry name" value="Histidinol_DH_CS"/>
</dbReference>
<dbReference type="GO" id="GO:0004399">
    <property type="term" value="F:histidinol dehydrogenase activity"/>
    <property type="evidence" value="ECO:0007669"/>
    <property type="project" value="UniProtKB-UniRule"/>
</dbReference>
<evidence type="ECO:0000256" key="10">
    <source>
        <dbReference type="PIRSR" id="PIRSR000099-4"/>
    </source>
</evidence>
<reference evidence="12 13" key="1">
    <citation type="submission" date="2018-09" db="EMBL/GenBank/DDBJ databases">
        <title>Phylogeny of the Shewanellaceae, and recommendation for two new genera, Pseudoshewanella and Parashewanella.</title>
        <authorList>
            <person name="Wang G."/>
        </authorList>
    </citation>
    <scope>NUCLEOTIDE SEQUENCE [LARGE SCALE GENOMIC DNA]</scope>
    <source>
        <strain evidence="12 13">KCTC 22492</strain>
    </source>
</reference>
<keyword evidence="13" id="KW-1185">Reference proteome</keyword>
<proteinExistence type="inferred from homology"/>
<dbReference type="SUPFAM" id="SSF53720">
    <property type="entry name" value="ALDH-like"/>
    <property type="match status" value="1"/>
</dbReference>
<dbReference type="NCBIfam" id="TIGR00069">
    <property type="entry name" value="hisD"/>
    <property type="match status" value="1"/>
</dbReference>
<dbReference type="Gene3D" id="1.20.5.1300">
    <property type="match status" value="1"/>
</dbReference>
<evidence type="ECO:0000256" key="4">
    <source>
        <dbReference type="ARBA" id="ARBA00023002"/>
    </source>
</evidence>
<dbReference type="InterPro" id="IPR016161">
    <property type="entry name" value="Ald_DH/histidinol_DH"/>
</dbReference>
<feature type="binding site" evidence="5 10">
    <location>
        <position position="417"/>
    </location>
    <ligand>
        <name>Zn(2+)</name>
        <dbReference type="ChEBI" id="CHEBI:29105"/>
    </ligand>
</feature>
<keyword evidence="5" id="KW-0368">Histidine biosynthesis</keyword>
<evidence type="ECO:0000256" key="5">
    <source>
        <dbReference type="HAMAP-Rule" id="MF_01024"/>
    </source>
</evidence>
<feature type="active site" description="Proton acceptor" evidence="5 7">
    <location>
        <position position="325"/>
    </location>
</feature>
<evidence type="ECO:0000313" key="12">
    <source>
        <dbReference type="EMBL" id="RJY19251.1"/>
    </source>
</evidence>
<dbReference type="FunFam" id="3.40.50.1980:FF:000001">
    <property type="entry name" value="Histidinol dehydrogenase"/>
    <property type="match status" value="1"/>
</dbReference>
<dbReference type="InterPro" id="IPR022695">
    <property type="entry name" value="Histidinol_DH_monofunct"/>
</dbReference>
<dbReference type="Proteomes" id="UP000273022">
    <property type="component" value="Unassembled WGS sequence"/>
</dbReference>
<keyword evidence="2 5" id="KW-0479">Metal-binding</keyword>
<dbReference type="InterPro" id="IPR012131">
    <property type="entry name" value="Hstdl_DH"/>
</dbReference>
<dbReference type="GO" id="GO:0005829">
    <property type="term" value="C:cytosol"/>
    <property type="evidence" value="ECO:0007669"/>
    <property type="project" value="TreeGrafter"/>
</dbReference>
<feature type="binding site" evidence="5 10">
    <location>
        <position position="358"/>
    </location>
    <ligand>
        <name>Zn(2+)</name>
        <dbReference type="ChEBI" id="CHEBI:29105"/>
    </ligand>
</feature>
<evidence type="ECO:0000313" key="13">
    <source>
        <dbReference type="Proteomes" id="UP000273022"/>
    </source>
</evidence>
<dbReference type="PANTHER" id="PTHR21256">
    <property type="entry name" value="HISTIDINOL DEHYDROGENASE HDH"/>
    <property type="match status" value="1"/>
</dbReference>
<dbReference type="GO" id="GO:0051287">
    <property type="term" value="F:NAD binding"/>
    <property type="evidence" value="ECO:0007669"/>
    <property type="project" value="InterPro"/>
</dbReference>
<keyword evidence="3 5" id="KW-0862">Zinc</keyword>